<comment type="caution">
    <text evidence="2">The sequence shown here is derived from an EMBL/GenBank/DDBJ whole genome shotgun (WGS) entry which is preliminary data.</text>
</comment>
<evidence type="ECO:0000313" key="1">
    <source>
        <dbReference type="EMBL" id="KAA0048273.1"/>
    </source>
</evidence>
<name>A0A5D3C9T3_CUCMM</name>
<evidence type="ECO:0008006" key="5">
    <source>
        <dbReference type="Google" id="ProtNLM"/>
    </source>
</evidence>
<evidence type="ECO:0000313" key="3">
    <source>
        <dbReference type="Proteomes" id="UP000321393"/>
    </source>
</evidence>
<dbReference type="EMBL" id="SSTD01012952">
    <property type="protein sequence ID" value="TYK07984.1"/>
    <property type="molecule type" value="Genomic_DNA"/>
</dbReference>
<dbReference type="Proteomes" id="UP000321947">
    <property type="component" value="Unassembled WGS sequence"/>
</dbReference>
<protein>
    <recommendedName>
        <fullName evidence="5">Envelope-like protein</fullName>
    </recommendedName>
</protein>
<evidence type="ECO:0000313" key="4">
    <source>
        <dbReference type="Proteomes" id="UP000321947"/>
    </source>
</evidence>
<evidence type="ECO:0000313" key="2">
    <source>
        <dbReference type="EMBL" id="TYK07984.1"/>
    </source>
</evidence>
<gene>
    <name evidence="2" type="ORF">E5676_scaffold265G001190</name>
    <name evidence="1" type="ORF">E6C27_scaffold63G001970</name>
</gene>
<accession>A0A5D3C9T3</accession>
<sequence length="213" mass="23463">MHDEHITDRVVEDVETTLGVSESHVSEMDLDERDDVPLVRLLKNGLFSNVKPSIIDVPVTTTHSDKSSSSEDIFVSILCHPSVTKKELCQSGHSPPVRSSVRFGSSVDGQHSVLEFDSVGDFTGNLGENIADPTNENPDTNVNAHSEPIDNCSPENVEPNVDVPQTKTQQSLRLSKTISNVGSFYPQMINEFIVNLPYDFNNSSSPDYQIVHI</sequence>
<dbReference type="AlphaFoldDB" id="A0A5D3C9T3"/>
<reference evidence="3 4" key="1">
    <citation type="submission" date="2019-08" db="EMBL/GenBank/DDBJ databases">
        <title>Draft genome sequences of two oriental melons (Cucumis melo L. var makuwa).</title>
        <authorList>
            <person name="Kwon S.-Y."/>
        </authorList>
    </citation>
    <scope>NUCLEOTIDE SEQUENCE [LARGE SCALE GENOMIC DNA]</scope>
    <source>
        <strain evidence="4">cv. Chang Bougi</strain>
        <strain evidence="3">cv. SW 3</strain>
        <tissue evidence="2">Leaf</tissue>
    </source>
</reference>
<organism evidence="2 4">
    <name type="scientific">Cucumis melo var. makuwa</name>
    <name type="common">Oriental melon</name>
    <dbReference type="NCBI Taxonomy" id="1194695"/>
    <lineage>
        <taxon>Eukaryota</taxon>
        <taxon>Viridiplantae</taxon>
        <taxon>Streptophyta</taxon>
        <taxon>Embryophyta</taxon>
        <taxon>Tracheophyta</taxon>
        <taxon>Spermatophyta</taxon>
        <taxon>Magnoliopsida</taxon>
        <taxon>eudicotyledons</taxon>
        <taxon>Gunneridae</taxon>
        <taxon>Pentapetalae</taxon>
        <taxon>rosids</taxon>
        <taxon>fabids</taxon>
        <taxon>Cucurbitales</taxon>
        <taxon>Cucurbitaceae</taxon>
        <taxon>Benincaseae</taxon>
        <taxon>Cucumis</taxon>
    </lineage>
</organism>
<proteinExistence type="predicted"/>
<dbReference type="EMBL" id="SSTE01012982">
    <property type="protein sequence ID" value="KAA0048273.1"/>
    <property type="molecule type" value="Genomic_DNA"/>
</dbReference>
<dbReference type="Proteomes" id="UP000321393">
    <property type="component" value="Unassembled WGS sequence"/>
</dbReference>